<reference evidence="2 3" key="2">
    <citation type="journal article" date="2016" name="Genome Announc.">
        <title>Complete Genome Sequence of Sphingopyxis terrae Strain 203-1 (NBRC 111660), a Polyethylene Glycol Degrader.</title>
        <authorList>
            <person name="Ohtsubo Y."/>
            <person name="Nonoyama S."/>
            <person name="Nagata Y."/>
            <person name="Numata M."/>
            <person name="Tsuchikane K."/>
            <person name="Hosoyama A."/>
            <person name="Yamazoe A."/>
            <person name="Tsuda M."/>
            <person name="Fujita N."/>
            <person name="Kawai F."/>
        </authorList>
    </citation>
    <scope>NUCLEOTIDE SEQUENCE [LARGE SCALE GENOMIC DNA]</scope>
    <source>
        <strain evidence="2 3">203-1</strain>
    </source>
</reference>
<organism evidence="2 3">
    <name type="scientific">Sphingopyxis terrae subsp. terrae NBRC 15098</name>
    <dbReference type="NCBI Taxonomy" id="1219058"/>
    <lineage>
        <taxon>Bacteria</taxon>
        <taxon>Pseudomonadati</taxon>
        <taxon>Pseudomonadota</taxon>
        <taxon>Alphaproteobacteria</taxon>
        <taxon>Sphingomonadales</taxon>
        <taxon>Sphingomonadaceae</taxon>
        <taxon>Sphingopyxis</taxon>
    </lineage>
</organism>
<dbReference type="EMBL" id="CP013342">
    <property type="protein sequence ID" value="AMU94987.1"/>
    <property type="molecule type" value="Genomic_DNA"/>
</dbReference>
<name>A0A142W0C3_9SPHN</name>
<accession>A0A142W0C3</accession>
<dbReference type="STRING" id="1219058.AOA14_10260"/>
<keyword evidence="1" id="KW-0812">Transmembrane</keyword>
<proteinExistence type="predicted"/>
<dbReference type="KEGG" id="ster:AOA14_10260"/>
<sequence length="79" mass="8707">MLIHFGAGVAASDCVDACHDTAHTGRWIIGLSLVIFALPFCAHAARRVLLSRARAGRRIRRGAVPTKPARFRFRRRAPS</sequence>
<feature type="transmembrane region" description="Helical" evidence="1">
    <location>
        <begin position="27"/>
        <end position="50"/>
    </location>
</feature>
<evidence type="ECO:0000313" key="2">
    <source>
        <dbReference type="EMBL" id="AMU94987.1"/>
    </source>
</evidence>
<dbReference type="Proteomes" id="UP000076234">
    <property type="component" value="Chromosome"/>
</dbReference>
<evidence type="ECO:0000256" key="1">
    <source>
        <dbReference type="SAM" id="Phobius"/>
    </source>
</evidence>
<keyword evidence="1" id="KW-1133">Transmembrane helix</keyword>
<keyword evidence="1" id="KW-0472">Membrane</keyword>
<reference evidence="3" key="1">
    <citation type="submission" date="2015-11" db="EMBL/GenBank/DDBJ databases">
        <title>Complete genome sequence of a polyethylene glycol-degrading strain Sphingopyxis terrae strain 203-1 (NBRC 15098).</title>
        <authorList>
            <person name="Yoshiyuki O."/>
            <person name="Shouta N."/>
            <person name="Nagata Y."/>
            <person name="Numata M."/>
            <person name="Tsuchikane K."/>
            <person name="Hosoyama A."/>
            <person name="Yamazoe A."/>
            <person name="Tsuda M."/>
            <person name="Fujita N."/>
            <person name="Kawai F."/>
        </authorList>
    </citation>
    <scope>NUCLEOTIDE SEQUENCE [LARGE SCALE GENOMIC DNA]</scope>
    <source>
        <strain evidence="3">203-1</strain>
    </source>
</reference>
<protein>
    <submittedName>
        <fullName evidence="2">Uncharacterized protein</fullName>
    </submittedName>
</protein>
<evidence type="ECO:0000313" key="3">
    <source>
        <dbReference type="Proteomes" id="UP000076234"/>
    </source>
</evidence>
<dbReference type="AlphaFoldDB" id="A0A142W0C3"/>
<gene>
    <name evidence="2" type="ORF">AOA14_10260</name>
</gene>